<evidence type="ECO:0000259" key="2">
    <source>
        <dbReference type="PROSITE" id="PS50835"/>
    </source>
</evidence>
<dbReference type="AlphaFoldDB" id="A0A8S3UUA9"/>
<dbReference type="OrthoDB" id="6158624at2759"/>
<evidence type="ECO:0000256" key="1">
    <source>
        <dbReference type="ARBA" id="ARBA00023157"/>
    </source>
</evidence>
<accession>A0A8S3UUA9</accession>
<dbReference type="InterPro" id="IPR007110">
    <property type="entry name" value="Ig-like_dom"/>
</dbReference>
<evidence type="ECO:0000313" key="4">
    <source>
        <dbReference type="Proteomes" id="UP000683360"/>
    </source>
</evidence>
<comment type="caution">
    <text evidence="3">The sequence shown here is derived from an EMBL/GenBank/DDBJ whole genome shotgun (WGS) entry which is preliminary data.</text>
</comment>
<dbReference type="Pfam" id="PF13895">
    <property type="entry name" value="Ig_2"/>
    <property type="match status" value="1"/>
</dbReference>
<gene>
    <name evidence="3" type="ORF">MEDL_59577</name>
</gene>
<proteinExistence type="predicted"/>
<dbReference type="PANTHER" id="PTHR45889:SF8">
    <property type="entry name" value="IG-LIKE DOMAIN-CONTAINING PROTEIN"/>
    <property type="match status" value="1"/>
</dbReference>
<dbReference type="Proteomes" id="UP000683360">
    <property type="component" value="Unassembled WGS sequence"/>
</dbReference>
<feature type="domain" description="Ig-like" evidence="2">
    <location>
        <begin position="156"/>
        <end position="253"/>
    </location>
</feature>
<keyword evidence="1" id="KW-1015">Disulfide bond</keyword>
<dbReference type="EMBL" id="CAJPWZ010002912">
    <property type="protein sequence ID" value="CAG2247663.1"/>
    <property type="molecule type" value="Genomic_DNA"/>
</dbReference>
<dbReference type="PANTHER" id="PTHR45889">
    <property type="entry name" value="IG-LIKE DOMAIN-CONTAINING PROTEIN"/>
    <property type="match status" value="1"/>
</dbReference>
<dbReference type="Gene3D" id="2.60.40.10">
    <property type="entry name" value="Immunoglobulins"/>
    <property type="match status" value="3"/>
</dbReference>
<dbReference type="Pfam" id="PF08205">
    <property type="entry name" value="C2-set_2"/>
    <property type="match status" value="1"/>
</dbReference>
<dbReference type="SUPFAM" id="SSF48726">
    <property type="entry name" value="Immunoglobulin"/>
    <property type="match status" value="2"/>
</dbReference>
<keyword evidence="4" id="KW-1185">Reference proteome</keyword>
<name>A0A8S3UUA9_MYTED</name>
<dbReference type="InterPro" id="IPR013162">
    <property type="entry name" value="CD80_C2-set"/>
</dbReference>
<sequence>MVLQEAFLKEEYTEQKQIRSWVECLTNLQISTVGHAVLGLSDLELRCSYNPETGDDIYSIDISAELNGQYRTIVAFYPENRRKDGTLRMDGNYLNGRVTMNNPKQSSNVAVLIFNQTECIDETLYKCRVTYDSNIGTQIQESNATAIYVEASPTSPDSVPSYIPSAGIEEGMSVVFTCTGNVGKPMGKFRWIVYRLNANVMTNANGMTKQESLYDNVTTTGFEMPGTCTFKGTSQLTLLMESQDNNAIVRCEVVYQDVPQALYKQSNMINVYYSVRNVTATKSHLHDTFGPGQTTLTCTSDGNPAVRNEDYNWYKMSQQYTVIGTGSQLITNATVGESDVYICVAQNSYNGKTFSSNASIQIKIGKILNS</sequence>
<dbReference type="PROSITE" id="PS50835">
    <property type="entry name" value="IG_LIKE"/>
    <property type="match status" value="2"/>
</dbReference>
<reference evidence="3" key="1">
    <citation type="submission" date="2021-03" db="EMBL/GenBank/DDBJ databases">
        <authorList>
            <person name="Bekaert M."/>
        </authorList>
    </citation>
    <scope>NUCLEOTIDE SEQUENCE</scope>
</reference>
<evidence type="ECO:0000313" key="3">
    <source>
        <dbReference type="EMBL" id="CAG2247663.1"/>
    </source>
</evidence>
<dbReference type="InterPro" id="IPR013783">
    <property type="entry name" value="Ig-like_fold"/>
</dbReference>
<feature type="domain" description="Ig-like" evidence="2">
    <location>
        <begin position="259"/>
        <end position="359"/>
    </location>
</feature>
<dbReference type="CDD" id="cd00096">
    <property type="entry name" value="Ig"/>
    <property type="match status" value="1"/>
</dbReference>
<dbReference type="InterPro" id="IPR036179">
    <property type="entry name" value="Ig-like_dom_sf"/>
</dbReference>
<organism evidence="3 4">
    <name type="scientific">Mytilus edulis</name>
    <name type="common">Blue mussel</name>
    <dbReference type="NCBI Taxonomy" id="6550"/>
    <lineage>
        <taxon>Eukaryota</taxon>
        <taxon>Metazoa</taxon>
        <taxon>Spiralia</taxon>
        <taxon>Lophotrochozoa</taxon>
        <taxon>Mollusca</taxon>
        <taxon>Bivalvia</taxon>
        <taxon>Autobranchia</taxon>
        <taxon>Pteriomorphia</taxon>
        <taxon>Mytilida</taxon>
        <taxon>Mytiloidea</taxon>
        <taxon>Mytilidae</taxon>
        <taxon>Mytilinae</taxon>
        <taxon>Mytilus</taxon>
    </lineage>
</organism>
<protein>
    <recommendedName>
        <fullName evidence="2">Ig-like domain-containing protein</fullName>
    </recommendedName>
</protein>